<organism evidence="6">
    <name type="scientific">Glycine soja</name>
    <name type="common">Wild soybean</name>
    <dbReference type="NCBI Taxonomy" id="3848"/>
    <lineage>
        <taxon>Eukaryota</taxon>
        <taxon>Viridiplantae</taxon>
        <taxon>Streptophyta</taxon>
        <taxon>Embryophyta</taxon>
        <taxon>Tracheophyta</taxon>
        <taxon>Spermatophyta</taxon>
        <taxon>Magnoliopsida</taxon>
        <taxon>eudicotyledons</taxon>
        <taxon>Gunneridae</taxon>
        <taxon>Pentapetalae</taxon>
        <taxon>rosids</taxon>
        <taxon>fabids</taxon>
        <taxon>Fabales</taxon>
        <taxon>Fabaceae</taxon>
        <taxon>Papilionoideae</taxon>
        <taxon>50 kb inversion clade</taxon>
        <taxon>NPAAA clade</taxon>
        <taxon>indigoferoid/millettioid clade</taxon>
        <taxon>Phaseoleae</taxon>
        <taxon>Glycine</taxon>
        <taxon>Glycine subgen. Soja</taxon>
    </lineage>
</organism>
<dbReference type="PANTHER" id="PTHR11017">
    <property type="entry name" value="LEUCINE-RICH REPEAT-CONTAINING PROTEIN"/>
    <property type="match status" value="1"/>
</dbReference>
<gene>
    <name evidence="7" type="ORF">D0Y65_043087</name>
    <name evidence="6" type="ORF">glysoja_048902</name>
</gene>
<reference evidence="7 8" key="2">
    <citation type="submission" date="2018-09" db="EMBL/GenBank/DDBJ databases">
        <title>A high-quality reference genome of wild soybean provides a powerful tool to mine soybean genomes.</title>
        <authorList>
            <person name="Xie M."/>
            <person name="Chung C.Y.L."/>
            <person name="Li M.-W."/>
            <person name="Wong F.-L."/>
            <person name="Chan T.-F."/>
            <person name="Lam H.-M."/>
        </authorList>
    </citation>
    <scope>NUCLEOTIDE SEQUENCE [LARGE SCALE GENOMIC DNA]</scope>
    <source>
        <strain evidence="8">cv. W05</strain>
        <tissue evidence="7">Hypocotyl of etiolated seedlings</tissue>
    </source>
</reference>
<dbReference type="GO" id="GO:0006952">
    <property type="term" value="P:defense response"/>
    <property type="evidence" value="ECO:0007669"/>
    <property type="project" value="InterPro"/>
</dbReference>
<evidence type="ECO:0000313" key="8">
    <source>
        <dbReference type="Proteomes" id="UP000289340"/>
    </source>
</evidence>
<dbReference type="Pfam" id="PF23282">
    <property type="entry name" value="WHD_ROQ1"/>
    <property type="match status" value="1"/>
</dbReference>
<dbReference type="SMART" id="SM00255">
    <property type="entry name" value="TIR"/>
    <property type="match status" value="1"/>
</dbReference>
<dbReference type="Pfam" id="PF00931">
    <property type="entry name" value="NB-ARC"/>
    <property type="match status" value="1"/>
</dbReference>
<dbReference type="Gene3D" id="3.40.50.300">
    <property type="entry name" value="P-loop containing nucleotide triphosphate hydrolases"/>
    <property type="match status" value="1"/>
</dbReference>
<dbReference type="SUPFAM" id="SSF52058">
    <property type="entry name" value="L domain-like"/>
    <property type="match status" value="1"/>
</dbReference>
<keyword evidence="8" id="KW-1185">Reference proteome</keyword>
<dbReference type="SMR" id="A0A0B2Q2K8"/>
<evidence type="ECO:0000256" key="2">
    <source>
        <dbReference type="ARBA" id="ARBA00022737"/>
    </source>
</evidence>
<evidence type="ECO:0000313" key="7">
    <source>
        <dbReference type="EMBL" id="RZB60168.1"/>
    </source>
</evidence>
<feature type="compositionally biased region" description="Low complexity" evidence="4">
    <location>
        <begin position="1"/>
        <end position="21"/>
    </location>
</feature>
<dbReference type="InterPro" id="IPR002182">
    <property type="entry name" value="NB-ARC"/>
</dbReference>
<dbReference type="InterPro" id="IPR058192">
    <property type="entry name" value="WHD_ROQ1-like"/>
</dbReference>
<dbReference type="Gene3D" id="3.40.50.10140">
    <property type="entry name" value="Toll/interleukin-1 receptor homology (TIR) domain"/>
    <property type="match status" value="1"/>
</dbReference>
<dbReference type="InterPro" id="IPR042197">
    <property type="entry name" value="Apaf_helical"/>
</dbReference>
<dbReference type="GO" id="GO:0043531">
    <property type="term" value="F:ADP binding"/>
    <property type="evidence" value="ECO:0007669"/>
    <property type="project" value="InterPro"/>
</dbReference>
<name>A0A0B2Q2K8_GLYSO</name>
<dbReference type="PANTHER" id="PTHR11017:SF560">
    <property type="entry name" value="RESISTANCE PROTEIN (TIR-NBS-LRR CLASS), PUTATIVE-RELATED"/>
    <property type="match status" value="1"/>
</dbReference>
<dbReference type="GO" id="GO:0007165">
    <property type="term" value="P:signal transduction"/>
    <property type="evidence" value="ECO:0007669"/>
    <property type="project" value="InterPro"/>
</dbReference>
<protein>
    <submittedName>
        <fullName evidence="6">TMV resistance protein N</fullName>
    </submittedName>
</protein>
<dbReference type="Gene3D" id="1.10.8.430">
    <property type="entry name" value="Helical domain of apoptotic protease-activating factors"/>
    <property type="match status" value="1"/>
</dbReference>
<dbReference type="SUPFAM" id="SSF52540">
    <property type="entry name" value="P-loop containing nucleoside triphosphate hydrolases"/>
    <property type="match status" value="1"/>
</dbReference>
<dbReference type="AlphaFoldDB" id="A0A0B2Q2K8"/>
<keyword evidence="2" id="KW-0677">Repeat</keyword>
<dbReference type="SUPFAM" id="SSF52200">
    <property type="entry name" value="Toll/Interleukin receptor TIR domain"/>
    <property type="match status" value="1"/>
</dbReference>
<dbReference type="Proteomes" id="UP000289340">
    <property type="component" value="Chromosome 16"/>
</dbReference>
<dbReference type="Proteomes" id="UP000053555">
    <property type="component" value="Unassembled WGS sequence"/>
</dbReference>
<evidence type="ECO:0000313" key="6">
    <source>
        <dbReference type="EMBL" id="KHN14052.1"/>
    </source>
</evidence>
<proteinExistence type="predicted"/>
<dbReference type="InterPro" id="IPR000157">
    <property type="entry name" value="TIR_dom"/>
</dbReference>
<accession>A0A0B2Q2K8</accession>
<feature type="region of interest" description="Disordered" evidence="4">
    <location>
        <begin position="1"/>
        <end position="22"/>
    </location>
</feature>
<dbReference type="InterPro" id="IPR027417">
    <property type="entry name" value="P-loop_NTPase"/>
</dbReference>
<evidence type="ECO:0000256" key="4">
    <source>
        <dbReference type="SAM" id="MobiDB-lite"/>
    </source>
</evidence>
<dbReference type="FunFam" id="3.40.50.10140:FF:000007">
    <property type="entry name" value="Disease resistance protein (TIR-NBS-LRR class)"/>
    <property type="match status" value="1"/>
</dbReference>
<dbReference type="EMBL" id="QZWG01000016">
    <property type="protein sequence ID" value="RZB60168.1"/>
    <property type="molecule type" value="Genomic_DNA"/>
</dbReference>
<evidence type="ECO:0000256" key="1">
    <source>
        <dbReference type="ARBA" id="ARBA00022614"/>
    </source>
</evidence>
<dbReference type="InterPro" id="IPR035897">
    <property type="entry name" value="Toll_tir_struct_dom_sf"/>
</dbReference>
<evidence type="ECO:0000259" key="5">
    <source>
        <dbReference type="PROSITE" id="PS50104"/>
    </source>
</evidence>
<reference evidence="6" key="1">
    <citation type="submission" date="2014-07" db="EMBL/GenBank/DDBJ databases">
        <title>Identification of a novel salt tolerance gene in wild soybean by whole-genome sequencing.</title>
        <authorList>
            <person name="Lam H.-M."/>
            <person name="Qi X."/>
            <person name="Li M.-W."/>
            <person name="Liu X."/>
            <person name="Xie M."/>
            <person name="Ni M."/>
            <person name="Xu X."/>
        </authorList>
    </citation>
    <scope>NUCLEOTIDE SEQUENCE [LARGE SCALE GENOMIC DNA]</scope>
    <source>
        <tissue evidence="6">Root</tissue>
    </source>
</reference>
<dbReference type="InterPro" id="IPR032675">
    <property type="entry name" value="LRR_dom_sf"/>
</dbReference>
<dbReference type="EMBL" id="KN661959">
    <property type="protein sequence ID" value="KHN14052.1"/>
    <property type="molecule type" value="Genomic_DNA"/>
</dbReference>
<dbReference type="Pfam" id="PF01582">
    <property type="entry name" value="TIR"/>
    <property type="match status" value="1"/>
</dbReference>
<evidence type="ECO:0000256" key="3">
    <source>
        <dbReference type="ARBA" id="ARBA00023027"/>
    </source>
</evidence>
<dbReference type="InterPro" id="IPR044974">
    <property type="entry name" value="Disease_R_plants"/>
</dbReference>
<dbReference type="PRINTS" id="PR00364">
    <property type="entry name" value="DISEASERSIST"/>
</dbReference>
<sequence length="1059" mass="119713">MEFVASSSSFSQSKPSSSFSKSKPKRLYDVFINFRGEDTRGKFVSHLHYALSKAGVNTFIDDENLLKGMTLKDELMRAIEGSQISLVVFSKSYTESTWCLDELEKILECRKLHDQIVMPIFYDIEPSVVRHQKGAFGKALKSAVEKTYSGEHAEQVLWRWSSALNRAADLSGFHVVDRRNEAILVKEIVEDVLRKLVYEDLYVTEFPVGLESRVQKVIGLINNQFTKVCMIGIWGMGGLGKTSTAKGIYNQIHRKFIDKSFIEDIREICQTEGRGHILLQKKLLSDVLKTEVDILSVGMGKTTIKERLSGKRMLVVLDDVNELGQVEHLCGNREWFGQGTVIIITTRDVRLLKQLKVDSIYKLEEMDKNESLELFSWHAFGNAEPREDFKELARSVVAYCGGLPLALRVLGAYLIERPKQLWESVLSKLEKIPNDQVQKKLRISFDGLSDPLEKDIFLDVCCFFIGKDRGYVTEILNGCGLHADIGITVLLERSLIKVEKNNKLGMHPLLRDMGREIICESSRNKPGKRSRLWFQKDVLDVLTKNTGTETIVGLALKLHYSSRDCFNAYAFKEMKSLRLLQLDHVHITGDYQYLSKQLRWVCWQGFPSKYIPNNFNLEGVIAIDLKHSNLRLVWKKPQVLQWLKILNLSHSKYLTATPNFSGLPSLEKLILKDCPSLSKVHKSIGDLHKLVLINMKDCTSLSNLPREMYQLKSVKTLNLSGCSKIDKLEEDIVQMESLTTLIAENTAVKQVPFSIVSLKSIGYISLCGYEGLSRNVFPSIIWSWMSPTMNPLSCIHSFSGTSSSLVSIDMQNNDLGDLVPVLTNLSNLRSVLVQCDTEAELSKQLGTILDDAYGVNFTELEITSDTSQISKHYLKSYLIGIGSYQEYFNTLSDSISERLETSESCDVSLPGDNDPYWLAHIGMGHSVYFTVPENCHMKGMALCVVYLSTPEKTATECLISVLMVNYTKCSILICKRDTVISFNDEDWEGIMSHLGSGDKVEIFVAFGHGLEIKKTAVYLMCDESIDMKMVPSPEPKKVSKKNAFVRIIKKIVTSKIQEQ</sequence>
<dbReference type="Gene3D" id="3.80.10.10">
    <property type="entry name" value="Ribonuclease Inhibitor"/>
    <property type="match status" value="1"/>
</dbReference>
<feature type="domain" description="TIR" evidence="5">
    <location>
        <begin position="26"/>
        <end position="196"/>
    </location>
</feature>
<keyword evidence="3" id="KW-0520">NAD</keyword>
<keyword evidence="1" id="KW-0433">Leucine-rich repeat</keyword>
<dbReference type="PROSITE" id="PS50104">
    <property type="entry name" value="TIR"/>
    <property type="match status" value="1"/>
</dbReference>
<dbReference type="Gramene" id="XM_028351979.1">
    <property type="protein sequence ID" value="XP_028207780.1"/>
    <property type="gene ID" value="LOC114391000"/>
</dbReference>